<feature type="region of interest" description="Disordered" evidence="1">
    <location>
        <begin position="1"/>
        <end position="66"/>
    </location>
</feature>
<comment type="caution">
    <text evidence="2">The sequence shown here is derived from an EMBL/GenBank/DDBJ whole genome shotgun (WGS) entry which is preliminary data.</text>
</comment>
<evidence type="ECO:0000313" key="3">
    <source>
        <dbReference type="Proteomes" id="UP000233551"/>
    </source>
</evidence>
<dbReference type="EMBL" id="PGOL01003024">
    <property type="protein sequence ID" value="PKI43648.1"/>
    <property type="molecule type" value="Genomic_DNA"/>
</dbReference>
<accession>A0A2I0II28</accession>
<dbReference type="AlphaFoldDB" id="A0A2I0II28"/>
<evidence type="ECO:0000313" key="2">
    <source>
        <dbReference type="EMBL" id="PKI43648.1"/>
    </source>
</evidence>
<feature type="compositionally biased region" description="Basic and acidic residues" evidence="1">
    <location>
        <begin position="30"/>
        <end position="40"/>
    </location>
</feature>
<feature type="compositionally biased region" description="Polar residues" evidence="1">
    <location>
        <begin position="128"/>
        <end position="150"/>
    </location>
</feature>
<dbReference type="Proteomes" id="UP000233551">
    <property type="component" value="Unassembled WGS sequence"/>
</dbReference>
<feature type="compositionally biased region" description="Pro residues" evidence="1">
    <location>
        <begin position="1"/>
        <end position="11"/>
    </location>
</feature>
<evidence type="ECO:0000256" key="1">
    <source>
        <dbReference type="SAM" id="MobiDB-lite"/>
    </source>
</evidence>
<name>A0A2I0II28_PUNGR</name>
<feature type="region of interest" description="Disordered" evidence="1">
    <location>
        <begin position="85"/>
        <end position="108"/>
    </location>
</feature>
<dbReference type="PANTHER" id="PTHR46419:SF2">
    <property type="entry name" value="ADP-RIBOSYLATION FACTOR GTPASE-ACTIVATING PROTEIN AGD5"/>
    <property type="match status" value="1"/>
</dbReference>
<dbReference type="GO" id="GO:0005096">
    <property type="term" value="F:GTPase activator activity"/>
    <property type="evidence" value="ECO:0007669"/>
    <property type="project" value="InterPro"/>
</dbReference>
<gene>
    <name evidence="2" type="ORF">CRG98_035973</name>
</gene>
<dbReference type="InterPro" id="IPR044520">
    <property type="entry name" value="ARF_GAP_AGD5/15"/>
</dbReference>
<keyword evidence="3" id="KW-1185">Reference proteome</keyword>
<feature type="compositionally biased region" description="Polar residues" evidence="1">
    <location>
        <begin position="87"/>
        <end position="99"/>
    </location>
</feature>
<organism evidence="2 3">
    <name type="scientific">Punica granatum</name>
    <name type="common">Pomegranate</name>
    <dbReference type="NCBI Taxonomy" id="22663"/>
    <lineage>
        <taxon>Eukaryota</taxon>
        <taxon>Viridiplantae</taxon>
        <taxon>Streptophyta</taxon>
        <taxon>Embryophyta</taxon>
        <taxon>Tracheophyta</taxon>
        <taxon>Spermatophyta</taxon>
        <taxon>Magnoliopsida</taxon>
        <taxon>eudicotyledons</taxon>
        <taxon>Gunneridae</taxon>
        <taxon>Pentapetalae</taxon>
        <taxon>rosids</taxon>
        <taxon>malvids</taxon>
        <taxon>Myrtales</taxon>
        <taxon>Lythraceae</taxon>
        <taxon>Punica</taxon>
    </lineage>
</organism>
<reference evidence="2 3" key="1">
    <citation type="submission" date="2017-11" db="EMBL/GenBank/DDBJ databases">
        <title>De-novo sequencing of pomegranate (Punica granatum L.) genome.</title>
        <authorList>
            <person name="Akparov Z."/>
            <person name="Amiraslanov A."/>
            <person name="Hajiyeva S."/>
            <person name="Abbasov M."/>
            <person name="Kaur K."/>
            <person name="Hamwieh A."/>
            <person name="Solovyev V."/>
            <person name="Salamov A."/>
            <person name="Braich B."/>
            <person name="Kosarev P."/>
            <person name="Mahmoud A."/>
            <person name="Hajiyev E."/>
            <person name="Babayeva S."/>
            <person name="Izzatullayeva V."/>
            <person name="Mammadov A."/>
            <person name="Mammadov A."/>
            <person name="Sharifova S."/>
            <person name="Ojaghi J."/>
            <person name="Eynullazada K."/>
            <person name="Bayramov B."/>
            <person name="Abdulazimova A."/>
            <person name="Shahmuradov I."/>
        </authorList>
    </citation>
    <scope>NUCLEOTIDE SEQUENCE [LARGE SCALE GENOMIC DNA]</scope>
    <source>
        <strain evidence="3">cv. AG2017</strain>
        <tissue evidence="2">Leaf</tissue>
    </source>
</reference>
<protein>
    <submittedName>
        <fullName evidence="2">Uncharacterized protein</fullName>
    </submittedName>
</protein>
<sequence>MEKPKPAPTIPSPHSMKRQQATSALVISDSKPREDVEKPKPALTSPVPQLMKQKPPTSASVGPPPKVDYATELFNLLGMEDCKENGNGMNYSNSDSSTGPHGVPSLDPSTATWDCVSKTVINHGSHIPNGQQTKLVSSVPYPTQSQSSYSGRPGAPINGSIGGRAAFAPHSKPRPSITPTPSGHDYDFSSLTEGMFAKR</sequence>
<feature type="region of interest" description="Disordered" evidence="1">
    <location>
        <begin position="124"/>
        <end position="199"/>
    </location>
</feature>
<dbReference type="PANTHER" id="PTHR46419">
    <property type="entry name" value="ADP-RIBOSYLATION FACTOR GTPASE-ACTIVATING PROTEIN AGD5"/>
    <property type="match status" value="1"/>
</dbReference>
<proteinExistence type="predicted"/>